<organism evidence="3 4">
    <name type="scientific">Variovorax ginsengisoli</name>
    <dbReference type="NCBI Taxonomy" id="363844"/>
    <lineage>
        <taxon>Bacteria</taxon>
        <taxon>Pseudomonadati</taxon>
        <taxon>Pseudomonadota</taxon>
        <taxon>Betaproteobacteria</taxon>
        <taxon>Burkholderiales</taxon>
        <taxon>Comamonadaceae</taxon>
        <taxon>Variovorax</taxon>
    </lineage>
</organism>
<evidence type="ECO:0000259" key="2">
    <source>
        <dbReference type="Pfam" id="PF00857"/>
    </source>
</evidence>
<keyword evidence="1" id="KW-0378">Hydrolase</keyword>
<dbReference type="Proteomes" id="UP001169027">
    <property type="component" value="Unassembled WGS sequence"/>
</dbReference>
<sequence length="223" mass="23759">MKTTMNDMTPKGDTGLAGNYSRSGAFGARLGAGTRQGLLMVDFARAYFEPESPLFANVPQVADAASELLEWARGRGLLVCHTRVVYDADGLNGGVFYRKIPALSVFREGDPLGDFVEALRPAAHEPVISKQYASAFFGTSLASLLNAQKIDCVIVAGMSTSGCVRATAVDAIQHGYIPIVASEACGDRHPAPHDASLFDLQAKYADVLSIQEIRHLVESAAGR</sequence>
<proteinExistence type="predicted"/>
<feature type="domain" description="Isochorismatase-like" evidence="2">
    <location>
        <begin position="38"/>
        <end position="212"/>
    </location>
</feature>
<keyword evidence="4" id="KW-1185">Reference proteome</keyword>
<protein>
    <submittedName>
        <fullName evidence="3">Isochorismatase family protein</fullName>
    </submittedName>
</protein>
<evidence type="ECO:0000256" key="1">
    <source>
        <dbReference type="ARBA" id="ARBA00022801"/>
    </source>
</evidence>
<accession>A0ABT8SFH3</accession>
<gene>
    <name evidence="3" type="ORF">Q2T77_36060</name>
</gene>
<evidence type="ECO:0000313" key="3">
    <source>
        <dbReference type="EMBL" id="MDO1537669.1"/>
    </source>
</evidence>
<dbReference type="RefSeq" id="WP_301816108.1">
    <property type="nucleotide sequence ID" value="NZ_JAUJZH010000045.1"/>
</dbReference>
<dbReference type="InterPro" id="IPR050272">
    <property type="entry name" value="Isochorismatase-like_hydrls"/>
</dbReference>
<dbReference type="Pfam" id="PF00857">
    <property type="entry name" value="Isochorismatase"/>
    <property type="match status" value="1"/>
</dbReference>
<dbReference type="Gene3D" id="3.40.50.850">
    <property type="entry name" value="Isochorismatase-like"/>
    <property type="match status" value="1"/>
</dbReference>
<dbReference type="SUPFAM" id="SSF52499">
    <property type="entry name" value="Isochorismatase-like hydrolases"/>
    <property type="match status" value="1"/>
</dbReference>
<reference evidence="3" key="1">
    <citation type="submission" date="2023-06" db="EMBL/GenBank/DDBJ databases">
        <authorList>
            <person name="Jiang Y."/>
            <person name="Liu Q."/>
        </authorList>
    </citation>
    <scope>NUCLEOTIDE SEQUENCE</scope>
    <source>
        <strain evidence="3">CGMCC 1.12090</strain>
    </source>
</reference>
<dbReference type="InterPro" id="IPR000868">
    <property type="entry name" value="Isochorismatase-like_dom"/>
</dbReference>
<comment type="caution">
    <text evidence="3">The sequence shown here is derived from an EMBL/GenBank/DDBJ whole genome shotgun (WGS) entry which is preliminary data.</text>
</comment>
<dbReference type="EMBL" id="JAUKVY010000045">
    <property type="protein sequence ID" value="MDO1537669.1"/>
    <property type="molecule type" value="Genomic_DNA"/>
</dbReference>
<dbReference type="PANTHER" id="PTHR43540:SF1">
    <property type="entry name" value="ISOCHORISMATASE HYDROLASE"/>
    <property type="match status" value="1"/>
</dbReference>
<evidence type="ECO:0000313" key="4">
    <source>
        <dbReference type="Proteomes" id="UP001169027"/>
    </source>
</evidence>
<dbReference type="PANTHER" id="PTHR43540">
    <property type="entry name" value="PEROXYUREIDOACRYLATE/UREIDOACRYLATE AMIDOHYDROLASE-RELATED"/>
    <property type="match status" value="1"/>
</dbReference>
<name>A0ABT8SFH3_9BURK</name>
<dbReference type="InterPro" id="IPR036380">
    <property type="entry name" value="Isochorismatase-like_sf"/>
</dbReference>